<proteinExistence type="predicted"/>
<dbReference type="AlphaFoldDB" id="A0A7X0C5L2"/>
<name>A0A7X0C5L2_9ACTN</name>
<comment type="caution">
    <text evidence="2">The sequence shown here is derived from an EMBL/GenBank/DDBJ whole genome shotgun (WGS) entry which is preliminary data.</text>
</comment>
<dbReference type="EMBL" id="JACHJB010000002">
    <property type="protein sequence ID" value="MBB6348954.1"/>
    <property type="molecule type" value="Genomic_DNA"/>
</dbReference>
<accession>A0A7X0C5L2</accession>
<dbReference type="Proteomes" id="UP000583800">
    <property type="component" value="Unassembled WGS sequence"/>
</dbReference>
<evidence type="ECO:0000313" key="2">
    <source>
        <dbReference type="EMBL" id="MBB6348954.1"/>
    </source>
</evidence>
<feature type="region of interest" description="Disordered" evidence="1">
    <location>
        <begin position="1"/>
        <end position="44"/>
    </location>
</feature>
<organism evidence="2 3">
    <name type="scientific">Nonomuraea muscovyensis</name>
    <dbReference type="NCBI Taxonomy" id="1124761"/>
    <lineage>
        <taxon>Bacteria</taxon>
        <taxon>Bacillati</taxon>
        <taxon>Actinomycetota</taxon>
        <taxon>Actinomycetes</taxon>
        <taxon>Streptosporangiales</taxon>
        <taxon>Streptosporangiaceae</taxon>
        <taxon>Nonomuraea</taxon>
    </lineage>
</organism>
<gene>
    <name evidence="2" type="ORF">FHU36_005499</name>
</gene>
<keyword evidence="3" id="KW-1185">Reference proteome</keyword>
<sequence length="85" mass="8921">MTIRGRVSTDHAPATVFVNPGHPTTVRNRMRGRSGPLVRSGAGEAPPVLAAAPLVIVRVRDRAAVREWPAPAQAASSGRVPAHLT</sequence>
<evidence type="ECO:0000256" key="1">
    <source>
        <dbReference type="SAM" id="MobiDB-lite"/>
    </source>
</evidence>
<evidence type="ECO:0000313" key="3">
    <source>
        <dbReference type="Proteomes" id="UP000583800"/>
    </source>
</evidence>
<reference evidence="2 3" key="1">
    <citation type="submission" date="2020-08" db="EMBL/GenBank/DDBJ databases">
        <title>Sequencing the genomes of 1000 actinobacteria strains.</title>
        <authorList>
            <person name="Klenk H.-P."/>
        </authorList>
    </citation>
    <scope>NUCLEOTIDE SEQUENCE [LARGE SCALE GENOMIC DNA]</scope>
    <source>
        <strain evidence="2 3">DSM 45913</strain>
    </source>
</reference>
<protein>
    <submittedName>
        <fullName evidence="2">3-hydroxyisobutyrate dehydrogenase-like beta-hydroxyacid dehydrogenase</fullName>
    </submittedName>
</protein>